<dbReference type="EMBL" id="JACCFP010000001">
    <property type="protein sequence ID" value="NYJ03058.1"/>
    <property type="molecule type" value="Genomic_DNA"/>
</dbReference>
<keyword evidence="2" id="KW-1185">Reference proteome</keyword>
<name>A0A853C9D7_9ACTN</name>
<reference evidence="1 2" key="1">
    <citation type="submission" date="2020-07" db="EMBL/GenBank/DDBJ databases">
        <title>Sequencing the genomes of 1000 actinobacteria strains.</title>
        <authorList>
            <person name="Klenk H.-P."/>
        </authorList>
    </citation>
    <scope>NUCLEOTIDE SEQUENCE [LARGE SCALE GENOMIC DNA]</scope>
    <source>
        <strain evidence="1 2">DSM 103833</strain>
    </source>
</reference>
<comment type="caution">
    <text evidence="1">The sequence shown here is derived from an EMBL/GenBank/DDBJ whole genome shotgun (WGS) entry which is preliminary data.</text>
</comment>
<proteinExistence type="predicted"/>
<evidence type="ECO:0000313" key="1">
    <source>
        <dbReference type="EMBL" id="NYJ03058.1"/>
    </source>
</evidence>
<sequence>MDIADPFALITTGHRLAESGALLTTAASAVPEPDLGFPSVLVSGRLDTLAGAADALAARMTDAGEDLAFTARAFVAADGRVGELFEQLLLGGRFS</sequence>
<protein>
    <submittedName>
        <fullName evidence="1">Uncharacterized protein</fullName>
    </submittedName>
</protein>
<accession>A0A853C9D7</accession>
<dbReference type="Proteomes" id="UP000530424">
    <property type="component" value="Unassembled WGS sequence"/>
</dbReference>
<dbReference type="RefSeq" id="WP_179669347.1">
    <property type="nucleotide sequence ID" value="NZ_JACCFP010000001.1"/>
</dbReference>
<organism evidence="1 2">
    <name type="scientific">Nocardioides thalensis</name>
    <dbReference type="NCBI Taxonomy" id="1914755"/>
    <lineage>
        <taxon>Bacteria</taxon>
        <taxon>Bacillati</taxon>
        <taxon>Actinomycetota</taxon>
        <taxon>Actinomycetes</taxon>
        <taxon>Propionibacteriales</taxon>
        <taxon>Nocardioidaceae</taxon>
        <taxon>Nocardioides</taxon>
    </lineage>
</organism>
<gene>
    <name evidence="1" type="ORF">HNR19_003756</name>
</gene>
<dbReference type="AlphaFoldDB" id="A0A853C9D7"/>
<evidence type="ECO:0000313" key="2">
    <source>
        <dbReference type="Proteomes" id="UP000530424"/>
    </source>
</evidence>